<proteinExistence type="predicted"/>
<comment type="subcellular location">
    <subcellularLocation>
        <location evidence="1">Membrane</location>
    </subcellularLocation>
</comment>
<dbReference type="Pfam" id="PF00015">
    <property type="entry name" value="MCPsignal"/>
    <property type="match status" value="1"/>
</dbReference>
<dbReference type="EMBL" id="JAUOPG010000003">
    <property type="protein sequence ID" value="MDO6453273.1"/>
    <property type="molecule type" value="Genomic_DNA"/>
</dbReference>
<name>A0AAW7XIR2_9GAMM</name>
<accession>A0AAW7XIR2</accession>
<keyword evidence="4" id="KW-0472">Membrane</keyword>
<dbReference type="GO" id="GO:0006935">
    <property type="term" value="P:chemotaxis"/>
    <property type="evidence" value="ECO:0007669"/>
    <property type="project" value="UniProtKB-ARBA"/>
</dbReference>
<dbReference type="Proteomes" id="UP001169862">
    <property type="component" value="Unassembled WGS sequence"/>
</dbReference>
<protein>
    <submittedName>
        <fullName evidence="6">Methyl-accepting chemotaxis protein</fullName>
    </submittedName>
</protein>
<dbReference type="InterPro" id="IPR004089">
    <property type="entry name" value="MCPsignal_dom"/>
</dbReference>
<dbReference type="SUPFAM" id="SSF58104">
    <property type="entry name" value="Methyl-accepting chemotaxis protein (MCP) signaling domain"/>
    <property type="match status" value="1"/>
</dbReference>
<dbReference type="GO" id="GO:0007165">
    <property type="term" value="P:signal transduction"/>
    <property type="evidence" value="ECO:0007669"/>
    <property type="project" value="UniProtKB-KW"/>
</dbReference>
<keyword evidence="2 3" id="KW-0807">Transducer</keyword>
<organism evidence="6 7">
    <name type="scientific">Neptunomonas phycophila</name>
    <dbReference type="NCBI Taxonomy" id="1572645"/>
    <lineage>
        <taxon>Bacteria</taxon>
        <taxon>Pseudomonadati</taxon>
        <taxon>Pseudomonadota</taxon>
        <taxon>Gammaproteobacteria</taxon>
        <taxon>Oceanospirillales</taxon>
        <taxon>Oceanospirillaceae</taxon>
        <taxon>Neptunomonas</taxon>
    </lineage>
</organism>
<dbReference type="PROSITE" id="PS50111">
    <property type="entry name" value="CHEMOTAXIS_TRANSDUC_2"/>
    <property type="match status" value="1"/>
</dbReference>
<evidence type="ECO:0000313" key="7">
    <source>
        <dbReference type="Proteomes" id="UP001169862"/>
    </source>
</evidence>
<evidence type="ECO:0000256" key="4">
    <source>
        <dbReference type="SAM" id="Phobius"/>
    </source>
</evidence>
<keyword evidence="4" id="KW-1133">Transmembrane helix</keyword>
<comment type="caution">
    <text evidence="6">The sequence shown here is derived from an EMBL/GenBank/DDBJ whole genome shotgun (WGS) entry which is preliminary data.</text>
</comment>
<dbReference type="Gene3D" id="1.10.287.950">
    <property type="entry name" value="Methyl-accepting chemotaxis protein"/>
    <property type="match status" value="1"/>
</dbReference>
<dbReference type="RefSeq" id="WP_303549439.1">
    <property type="nucleotide sequence ID" value="NZ_JAUOPG010000003.1"/>
</dbReference>
<gene>
    <name evidence="6" type="ORF">Q4490_06825</name>
</gene>
<evidence type="ECO:0000256" key="2">
    <source>
        <dbReference type="ARBA" id="ARBA00023224"/>
    </source>
</evidence>
<dbReference type="GO" id="GO:0016020">
    <property type="term" value="C:membrane"/>
    <property type="evidence" value="ECO:0007669"/>
    <property type="project" value="UniProtKB-SubCell"/>
</dbReference>
<evidence type="ECO:0000256" key="3">
    <source>
        <dbReference type="PROSITE-ProRule" id="PRU00284"/>
    </source>
</evidence>
<evidence type="ECO:0000313" key="6">
    <source>
        <dbReference type="EMBL" id="MDO6453273.1"/>
    </source>
</evidence>
<evidence type="ECO:0000259" key="5">
    <source>
        <dbReference type="PROSITE" id="PS50111"/>
    </source>
</evidence>
<feature type="domain" description="Methyl-accepting transducer" evidence="5">
    <location>
        <begin position="101"/>
        <end position="337"/>
    </location>
</feature>
<dbReference type="SMART" id="SM00283">
    <property type="entry name" value="MA"/>
    <property type="match status" value="1"/>
</dbReference>
<evidence type="ECO:0000256" key="1">
    <source>
        <dbReference type="ARBA" id="ARBA00004370"/>
    </source>
</evidence>
<feature type="transmembrane region" description="Helical" evidence="4">
    <location>
        <begin position="31"/>
        <end position="48"/>
    </location>
</feature>
<reference evidence="6" key="1">
    <citation type="submission" date="2023-07" db="EMBL/GenBank/DDBJ databases">
        <title>Genome content predicts the carbon catabolic preferences of heterotrophic bacteria.</title>
        <authorList>
            <person name="Gralka M."/>
        </authorList>
    </citation>
    <scope>NUCLEOTIDE SEQUENCE</scope>
    <source>
        <strain evidence="6">I2M16</strain>
    </source>
</reference>
<dbReference type="PANTHER" id="PTHR32089:SF112">
    <property type="entry name" value="LYSOZYME-LIKE PROTEIN-RELATED"/>
    <property type="match status" value="1"/>
</dbReference>
<dbReference type="PANTHER" id="PTHR32089">
    <property type="entry name" value="METHYL-ACCEPTING CHEMOTAXIS PROTEIN MCPB"/>
    <property type="match status" value="1"/>
</dbReference>
<keyword evidence="4" id="KW-0812">Transmembrane</keyword>
<sequence length="368" mass="39673">MSSPITVWGVGLFSSASVAIAIGLADLYLAVFLQSVALLLMMAYLWSLKGDRERFSTLLVEQTANHSSLGSAMPLERRMVDQHVLTSTKEANRTAKEAQDIIAEIAHSAAELSAHAEHMAANTHGQTEATESMAVAVTQIRQNVTSMVERLDEVLVLATQAGELAQQGSVSINLVKSDVEHVESLASQTEQQLTTLEAESTKVAKMSALVSNIAEQTNLLALNAAIEASRAGQHGRGFSVVADEVRNLAELSQNSARDISKTIDSVTHQMGRVRESMSQVTLVAQQSVERTQQTDQQLLQIVHSSADVASNIAEISNAASQQRCASEEISEQVGHVVEKSNENNYMADQVSFVAKHLLHLTDSSSQET</sequence>
<dbReference type="AlphaFoldDB" id="A0AAW7XIR2"/>